<dbReference type="GO" id="GO:0046914">
    <property type="term" value="F:transition metal ion binding"/>
    <property type="evidence" value="ECO:0007669"/>
    <property type="project" value="InterPro"/>
</dbReference>
<evidence type="ECO:0000313" key="14">
    <source>
        <dbReference type="Proteomes" id="UP000199136"/>
    </source>
</evidence>
<dbReference type="GO" id="GO:0003677">
    <property type="term" value="F:DNA binding"/>
    <property type="evidence" value="ECO:0007669"/>
    <property type="project" value="UniProtKB-KW"/>
</dbReference>
<dbReference type="InterPro" id="IPR036390">
    <property type="entry name" value="WH_DNA-bd_sf"/>
</dbReference>
<feature type="domain" description="HTH dtxR-type" evidence="12">
    <location>
        <begin position="1"/>
        <end position="62"/>
    </location>
</feature>
<evidence type="ECO:0000256" key="11">
    <source>
        <dbReference type="ARBA" id="ARBA00032593"/>
    </source>
</evidence>
<dbReference type="InterPro" id="IPR038157">
    <property type="entry name" value="FeoA_core_dom"/>
</dbReference>
<keyword evidence="8" id="KW-0010">Activator</keyword>
<evidence type="ECO:0000256" key="6">
    <source>
        <dbReference type="ARBA" id="ARBA00023015"/>
    </source>
</evidence>
<keyword evidence="4" id="KW-0963">Cytoplasm</keyword>
<keyword evidence="6" id="KW-0805">Transcription regulation</keyword>
<evidence type="ECO:0000256" key="8">
    <source>
        <dbReference type="ARBA" id="ARBA00023159"/>
    </source>
</evidence>
<evidence type="ECO:0000256" key="9">
    <source>
        <dbReference type="ARBA" id="ARBA00023163"/>
    </source>
</evidence>
<dbReference type="InterPro" id="IPR036388">
    <property type="entry name" value="WH-like_DNA-bd_sf"/>
</dbReference>
<evidence type="ECO:0000256" key="2">
    <source>
        <dbReference type="ARBA" id="ARBA00007871"/>
    </source>
</evidence>
<dbReference type="InterPro" id="IPR001367">
    <property type="entry name" value="Fe_dep_repressor"/>
</dbReference>
<dbReference type="GO" id="GO:0003700">
    <property type="term" value="F:DNA-binding transcription factor activity"/>
    <property type="evidence" value="ECO:0007669"/>
    <property type="project" value="InterPro"/>
</dbReference>
<comment type="subcellular location">
    <subcellularLocation>
        <location evidence="1">Cytoplasm</location>
    </subcellularLocation>
</comment>
<evidence type="ECO:0000256" key="10">
    <source>
        <dbReference type="ARBA" id="ARBA00023211"/>
    </source>
</evidence>
<dbReference type="Gene3D" id="1.10.10.10">
    <property type="entry name" value="Winged helix-like DNA-binding domain superfamily/Winged helix DNA-binding domain"/>
    <property type="match status" value="1"/>
</dbReference>
<evidence type="ECO:0000259" key="12">
    <source>
        <dbReference type="PROSITE" id="PS50944"/>
    </source>
</evidence>
<dbReference type="InterPro" id="IPR050536">
    <property type="entry name" value="DtxR_MntR_Metal-Reg"/>
</dbReference>
<dbReference type="SUPFAM" id="SSF46785">
    <property type="entry name" value="Winged helix' DNA-binding domain"/>
    <property type="match status" value="1"/>
</dbReference>
<dbReference type="Gene3D" id="2.30.30.90">
    <property type="match status" value="1"/>
</dbReference>
<reference evidence="13 14" key="1">
    <citation type="submission" date="2016-10" db="EMBL/GenBank/DDBJ databases">
        <authorList>
            <person name="de Groot N.N."/>
        </authorList>
    </citation>
    <scope>NUCLEOTIDE SEQUENCE [LARGE SCALE GENOMIC DNA]</scope>
    <source>
        <strain evidence="13 14">DSM 20581</strain>
    </source>
</reference>
<comment type="subunit">
    <text evidence="3">Homodimer.</text>
</comment>
<dbReference type="PANTHER" id="PTHR33238:SF11">
    <property type="entry name" value="TRANSCRIPTIONAL REGULATOR MNTR"/>
    <property type="match status" value="1"/>
</dbReference>
<evidence type="ECO:0000256" key="3">
    <source>
        <dbReference type="ARBA" id="ARBA00011738"/>
    </source>
</evidence>
<dbReference type="InterPro" id="IPR022689">
    <property type="entry name" value="Iron_dep_repressor"/>
</dbReference>
<gene>
    <name evidence="13" type="ORF">SAMN04488506_2246</name>
</gene>
<keyword evidence="7" id="KW-0238">DNA-binding</keyword>
<dbReference type="AlphaFoldDB" id="A0A1I5YTS2"/>
<name>A0A1I5YTS2_9LACT</name>
<dbReference type="STRING" id="82801.SAMN04488506_2246"/>
<comment type="similarity">
    <text evidence="2">Belongs to the DtxR/MntR family.</text>
</comment>
<dbReference type="PANTHER" id="PTHR33238">
    <property type="entry name" value="IRON (METAL) DEPENDENT REPRESSOR, DTXR FAMILY"/>
    <property type="match status" value="1"/>
</dbReference>
<keyword evidence="14" id="KW-1185">Reference proteome</keyword>
<dbReference type="Pfam" id="PF01325">
    <property type="entry name" value="Fe_dep_repress"/>
    <property type="match status" value="1"/>
</dbReference>
<dbReference type="InterPro" id="IPR007167">
    <property type="entry name" value="Fe-transptr_FeoA-like"/>
</dbReference>
<dbReference type="Proteomes" id="UP000199136">
    <property type="component" value="Unassembled WGS sequence"/>
</dbReference>
<dbReference type="PROSITE" id="PS50944">
    <property type="entry name" value="HTH_DTXR"/>
    <property type="match status" value="1"/>
</dbReference>
<evidence type="ECO:0000256" key="4">
    <source>
        <dbReference type="ARBA" id="ARBA00022490"/>
    </source>
</evidence>
<dbReference type="InterPro" id="IPR022687">
    <property type="entry name" value="HTH_DTXR"/>
</dbReference>
<evidence type="ECO:0000256" key="7">
    <source>
        <dbReference type="ARBA" id="ARBA00023125"/>
    </source>
</evidence>
<dbReference type="GO" id="GO:0005737">
    <property type="term" value="C:cytoplasm"/>
    <property type="evidence" value="ECO:0007669"/>
    <property type="project" value="UniProtKB-SubCell"/>
</dbReference>
<evidence type="ECO:0000256" key="1">
    <source>
        <dbReference type="ARBA" id="ARBA00004496"/>
    </source>
</evidence>
<accession>A0A1I5YTS2</accession>
<dbReference type="GO" id="GO:0046983">
    <property type="term" value="F:protein dimerization activity"/>
    <property type="evidence" value="ECO:0007669"/>
    <property type="project" value="InterPro"/>
</dbReference>
<evidence type="ECO:0000313" key="13">
    <source>
        <dbReference type="EMBL" id="SFQ47510.1"/>
    </source>
</evidence>
<dbReference type="EMBL" id="FOXW01000014">
    <property type="protein sequence ID" value="SFQ47510.1"/>
    <property type="molecule type" value="Genomic_DNA"/>
</dbReference>
<dbReference type="SUPFAM" id="SSF47979">
    <property type="entry name" value="Iron-dependent repressor protein, dimerization domain"/>
    <property type="match status" value="1"/>
</dbReference>
<keyword evidence="10" id="KW-0464">Manganese</keyword>
<dbReference type="Pfam" id="PF02742">
    <property type="entry name" value="Fe_dep_repr_C"/>
    <property type="match status" value="1"/>
</dbReference>
<dbReference type="RefSeq" id="WP_092481237.1">
    <property type="nucleotide sequence ID" value="NZ_FOXW01000014.1"/>
</dbReference>
<dbReference type="Gene3D" id="1.10.60.10">
    <property type="entry name" value="Iron dependent repressor, metal binding and dimerisation domain"/>
    <property type="match status" value="1"/>
</dbReference>
<keyword evidence="9" id="KW-0804">Transcription</keyword>
<dbReference type="InterPro" id="IPR036421">
    <property type="entry name" value="Fe_dep_repressor_sf"/>
</dbReference>
<dbReference type="SMART" id="SM00529">
    <property type="entry name" value="HTH_DTXR"/>
    <property type="match status" value="1"/>
</dbReference>
<keyword evidence="5" id="KW-0678">Repressor</keyword>
<proteinExistence type="inferred from homology"/>
<organism evidence="13 14">
    <name type="scientific">Desemzia incerta</name>
    <dbReference type="NCBI Taxonomy" id="82801"/>
    <lineage>
        <taxon>Bacteria</taxon>
        <taxon>Bacillati</taxon>
        <taxon>Bacillota</taxon>
        <taxon>Bacilli</taxon>
        <taxon>Lactobacillales</taxon>
        <taxon>Carnobacteriaceae</taxon>
        <taxon>Desemzia</taxon>
    </lineage>
</organism>
<dbReference type="Pfam" id="PF04023">
    <property type="entry name" value="FeoA"/>
    <property type="match status" value="1"/>
</dbReference>
<evidence type="ECO:0000256" key="5">
    <source>
        <dbReference type="ARBA" id="ARBA00022491"/>
    </source>
</evidence>
<sequence>MTPSKEDYLKTIVSLGGATKVVNNKQLVAAMNVSAASVTDMNTKLLKEGLITHTPYRGVQVTEKGLRLANQVIRKHRIWEVFLLEKLGYDWKEVHADADRLEHASSDLLIERLNQFLGEPEFDPHGGRIPAKDGTTESYDYPQLNDLSAGDSFVVKEVEDDPDFLDYITVKGIKLEQKYTLLAKEAYEGSLALQNADGKTFMLSYKAAFKVFVEKADTE</sequence>
<dbReference type="OrthoDB" id="9791355at2"/>
<protein>
    <recommendedName>
        <fullName evidence="11">Manganese transport regulator</fullName>
    </recommendedName>
</protein>